<dbReference type="EMBL" id="DS027060">
    <property type="protein sequence ID" value="EAW06867.1"/>
    <property type="molecule type" value="Genomic_DNA"/>
</dbReference>
<organism evidence="5 6">
    <name type="scientific">Aspergillus clavatus (strain ATCC 1007 / CBS 513.65 / DSM 816 / NCTC 3887 / NRRL 1 / QM 1276 / 107)</name>
    <dbReference type="NCBI Taxonomy" id="344612"/>
    <lineage>
        <taxon>Eukaryota</taxon>
        <taxon>Fungi</taxon>
        <taxon>Dikarya</taxon>
        <taxon>Ascomycota</taxon>
        <taxon>Pezizomycotina</taxon>
        <taxon>Eurotiomycetes</taxon>
        <taxon>Eurotiomycetidae</taxon>
        <taxon>Eurotiales</taxon>
        <taxon>Aspergillaceae</taxon>
        <taxon>Aspergillus</taxon>
        <taxon>Aspergillus subgen. Fumigati</taxon>
    </lineage>
</organism>
<dbReference type="Gene3D" id="3.20.20.80">
    <property type="entry name" value="Glycosidases"/>
    <property type="match status" value="2"/>
</dbReference>
<evidence type="ECO:0000256" key="2">
    <source>
        <dbReference type="ARBA" id="ARBA00008773"/>
    </source>
</evidence>
<proteinExistence type="inferred from homology"/>
<keyword evidence="6" id="KW-1185">Reference proteome</keyword>
<dbReference type="OMA" id="KRTMITE"/>
<feature type="chain" id="PRO_5002633754" evidence="4">
    <location>
        <begin position="21"/>
        <end position="362"/>
    </location>
</feature>
<keyword evidence="3" id="KW-0378">Hydrolase</keyword>
<gene>
    <name evidence="5" type="ORF">ACLA_085630</name>
</gene>
<evidence type="ECO:0000256" key="4">
    <source>
        <dbReference type="SAM" id="SignalP"/>
    </source>
</evidence>
<keyword evidence="4" id="KW-0732">Signal</keyword>
<dbReference type="RefSeq" id="XP_001268293.1">
    <property type="nucleotide sequence ID" value="XM_001268292.1"/>
</dbReference>
<name>A1CU80_ASPCL</name>
<evidence type="ECO:0000256" key="1">
    <source>
        <dbReference type="ARBA" id="ARBA00004196"/>
    </source>
</evidence>
<dbReference type="GO" id="GO:0071555">
    <property type="term" value="P:cell wall organization"/>
    <property type="evidence" value="ECO:0007669"/>
    <property type="project" value="TreeGrafter"/>
</dbReference>
<comment type="subcellular location">
    <subcellularLocation>
        <location evidence="1">Cell envelope</location>
    </subcellularLocation>
</comment>
<dbReference type="PANTHER" id="PTHR16631">
    <property type="entry name" value="GLUCAN 1,3-BETA-GLUCOSIDASE"/>
    <property type="match status" value="1"/>
</dbReference>
<dbReference type="InterPro" id="IPR017853">
    <property type="entry name" value="GH"/>
</dbReference>
<accession>A1CU80</accession>
<dbReference type="HOGENOM" id="CLU_027285_1_1_1"/>
<dbReference type="GeneID" id="4700451"/>
<protein>
    <submittedName>
        <fullName evidence="5">Cell wall glucanase (Scw4), putative</fullName>
    </submittedName>
</protein>
<evidence type="ECO:0000256" key="3">
    <source>
        <dbReference type="ARBA" id="ARBA00022801"/>
    </source>
</evidence>
<dbReference type="eggNOG" id="ENOG502QTKT">
    <property type="taxonomic scope" value="Eukaryota"/>
</dbReference>
<reference evidence="5 6" key="1">
    <citation type="journal article" date="2008" name="PLoS Genet.">
        <title>Genomic islands in the pathogenic filamentous fungus Aspergillus fumigatus.</title>
        <authorList>
            <person name="Fedorova N.D."/>
            <person name="Khaldi N."/>
            <person name="Joardar V.S."/>
            <person name="Maiti R."/>
            <person name="Amedeo P."/>
            <person name="Anderson M.J."/>
            <person name="Crabtree J."/>
            <person name="Silva J.C."/>
            <person name="Badger J.H."/>
            <person name="Albarraq A."/>
            <person name="Angiuoli S."/>
            <person name="Bussey H."/>
            <person name="Bowyer P."/>
            <person name="Cotty P.J."/>
            <person name="Dyer P.S."/>
            <person name="Egan A."/>
            <person name="Galens K."/>
            <person name="Fraser-Liggett C.M."/>
            <person name="Haas B.J."/>
            <person name="Inman J.M."/>
            <person name="Kent R."/>
            <person name="Lemieux S."/>
            <person name="Malavazi I."/>
            <person name="Orvis J."/>
            <person name="Roemer T."/>
            <person name="Ronning C.M."/>
            <person name="Sundaram J.P."/>
            <person name="Sutton G."/>
            <person name="Turner G."/>
            <person name="Venter J.C."/>
            <person name="White O.R."/>
            <person name="Whitty B.R."/>
            <person name="Youngman P."/>
            <person name="Wolfe K.H."/>
            <person name="Goldman G.H."/>
            <person name="Wortman J.R."/>
            <person name="Jiang B."/>
            <person name="Denning D.W."/>
            <person name="Nierman W.C."/>
        </authorList>
    </citation>
    <scope>NUCLEOTIDE SEQUENCE [LARGE SCALE GENOMIC DNA]</scope>
    <source>
        <strain evidence="6">ATCC 1007 / CBS 513.65 / DSM 816 / NCTC 3887 / NRRL 1</strain>
    </source>
</reference>
<dbReference type="GO" id="GO:0005576">
    <property type="term" value="C:extracellular region"/>
    <property type="evidence" value="ECO:0007669"/>
    <property type="project" value="TreeGrafter"/>
</dbReference>
<dbReference type="SUPFAM" id="SSF51445">
    <property type="entry name" value="(Trans)glycosidases"/>
    <property type="match status" value="1"/>
</dbReference>
<feature type="signal peptide" evidence="4">
    <location>
        <begin position="1"/>
        <end position="20"/>
    </location>
</feature>
<dbReference type="GO" id="GO:0009986">
    <property type="term" value="C:cell surface"/>
    <property type="evidence" value="ECO:0007669"/>
    <property type="project" value="TreeGrafter"/>
</dbReference>
<dbReference type="InterPro" id="IPR050732">
    <property type="entry name" value="Beta-glucan_modifiers"/>
</dbReference>
<dbReference type="OrthoDB" id="941679at2759"/>
<dbReference type="GO" id="GO:0042973">
    <property type="term" value="F:glucan endo-1,3-beta-D-glucosidase activity"/>
    <property type="evidence" value="ECO:0007669"/>
    <property type="project" value="TreeGrafter"/>
</dbReference>
<dbReference type="KEGG" id="act:ACLA_085630"/>
<dbReference type="GO" id="GO:0009277">
    <property type="term" value="C:fungal-type cell wall"/>
    <property type="evidence" value="ECO:0007669"/>
    <property type="project" value="TreeGrafter"/>
</dbReference>
<evidence type="ECO:0000313" key="6">
    <source>
        <dbReference type="Proteomes" id="UP000006701"/>
    </source>
</evidence>
<dbReference type="AlphaFoldDB" id="A1CU80"/>
<comment type="similarity">
    <text evidence="2">Belongs to the glycosyl hydrolase 17 family.</text>
</comment>
<dbReference type="VEuPathDB" id="FungiDB:ACLA_085630"/>
<dbReference type="STRING" id="344612.A1CU80"/>
<evidence type="ECO:0000313" key="5">
    <source>
        <dbReference type="EMBL" id="EAW06867.1"/>
    </source>
</evidence>
<dbReference type="Proteomes" id="UP000006701">
    <property type="component" value="Unassembled WGS sequence"/>
</dbReference>
<dbReference type="PANTHER" id="PTHR16631:SF14">
    <property type="entry name" value="FAMILY 17 GLUCOSIDASE SCW10-RELATED"/>
    <property type="match status" value="1"/>
</dbReference>
<sequence>MKAKLLIGLLTLRLVFHAAAHPHAGHRRHVQRDGNPLDPVIVWVDKAGQIVHVEDDKHQTPNAAQEPTDLSLPLPLPAANDLLSHLPIQVPDLTPEPGPPAPAGPPPRRFGISYSPYNSDSTCKTPAQIDADVARLTHHAFIRIYGVDCDQTRLVTQAAKTHGMRVFAGVFDLPNLPASLDAITAAAAGDWAPFHTISIGNELVNRGASTPADVVAALHTARAALRAAGYQGPVVTVDTFAALQRHPELCAASDYCAANCHAFFDEGMTPERAGEYAMEQARRVSEAAGGKRTVIAESGWPHAGRANGRAVPSKENQRVAVESLRRVFAGEPDLVLFSAFDDLWKTDGEGTFDAEKFWGIQE</sequence>